<name>A0A915JW00_ROMCU</name>
<accession>A0A915JW00</accession>
<dbReference type="WBParaSite" id="nRc.2.0.1.t30595-RA">
    <property type="protein sequence ID" value="nRc.2.0.1.t30595-RA"/>
    <property type="gene ID" value="nRc.2.0.1.g30595"/>
</dbReference>
<protein>
    <submittedName>
        <fullName evidence="2">Uncharacterized protein</fullName>
    </submittedName>
</protein>
<dbReference type="Proteomes" id="UP000887565">
    <property type="component" value="Unplaced"/>
</dbReference>
<reference evidence="2" key="1">
    <citation type="submission" date="2022-11" db="UniProtKB">
        <authorList>
            <consortium name="WormBaseParasite"/>
        </authorList>
    </citation>
    <scope>IDENTIFICATION</scope>
</reference>
<keyword evidence="1" id="KW-1185">Reference proteome</keyword>
<evidence type="ECO:0000313" key="2">
    <source>
        <dbReference type="WBParaSite" id="nRc.2.0.1.t30595-RA"/>
    </source>
</evidence>
<evidence type="ECO:0000313" key="1">
    <source>
        <dbReference type="Proteomes" id="UP000887565"/>
    </source>
</evidence>
<sequence>MLPEIKSVEKMPAEERDFPGLLNVDHTSVQKCPKVQLLEAAIIALKIQTASGSSKKSRVDMSHM</sequence>
<dbReference type="AlphaFoldDB" id="A0A915JW00"/>
<proteinExistence type="predicted"/>
<organism evidence="1 2">
    <name type="scientific">Romanomermis culicivorax</name>
    <name type="common">Nematode worm</name>
    <dbReference type="NCBI Taxonomy" id="13658"/>
    <lineage>
        <taxon>Eukaryota</taxon>
        <taxon>Metazoa</taxon>
        <taxon>Ecdysozoa</taxon>
        <taxon>Nematoda</taxon>
        <taxon>Enoplea</taxon>
        <taxon>Dorylaimia</taxon>
        <taxon>Mermithida</taxon>
        <taxon>Mermithoidea</taxon>
        <taxon>Mermithidae</taxon>
        <taxon>Romanomermis</taxon>
    </lineage>
</organism>